<evidence type="ECO:0000256" key="1">
    <source>
        <dbReference type="SAM" id="Phobius"/>
    </source>
</evidence>
<keyword evidence="1" id="KW-0472">Membrane</keyword>
<name>A0A1G2CR83_9BACT</name>
<reference evidence="2 3" key="1">
    <citation type="journal article" date="2016" name="Nat. Commun.">
        <title>Thousands of microbial genomes shed light on interconnected biogeochemical processes in an aquifer system.</title>
        <authorList>
            <person name="Anantharaman K."/>
            <person name="Brown C.T."/>
            <person name="Hug L.A."/>
            <person name="Sharon I."/>
            <person name="Castelle C.J."/>
            <person name="Probst A.J."/>
            <person name="Thomas B.C."/>
            <person name="Singh A."/>
            <person name="Wilkins M.J."/>
            <person name="Karaoz U."/>
            <person name="Brodie E.L."/>
            <person name="Williams K.H."/>
            <person name="Hubbard S.S."/>
            <person name="Banfield J.F."/>
        </authorList>
    </citation>
    <scope>NUCLEOTIDE SEQUENCE [LARGE SCALE GENOMIC DNA]</scope>
</reference>
<keyword evidence="1" id="KW-1133">Transmembrane helix</keyword>
<dbReference type="EMBL" id="MHLE01000008">
    <property type="protein sequence ID" value="OGZ03161.1"/>
    <property type="molecule type" value="Genomic_DNA"/>
</dbReference>
<proteinExistence type="predicted"/>
<protein>
    <submittedName>
        <fullName evidence="2">Uncharacterized protein</fullName>
    </submittedName>
</protein>
<accession>A0A1G2CR83</accession>
<sequence length="101" mass="11414">MSILPSSVRIQNGMGGIKKEKGGKKMNLSYIFGVIFSLLSCVFFADLCRGVAHVFSGLDYKESMQFFLFFPVIAIMLFCWNISSKINEIAGYLKKPEEEKE</sequence>
<organism evidence="2 3">
    <name type="scientific">Candidatus Liptonbacteria bacterium RIFOXYB1_FULL_36_10</name>
    <dbReference type="NCBI Taxonomy" id="1798654"/>
    <lineage>
        <taxon>Bacteria</taxon>
        <taxon>Candidatus Liptoniibacteriota</taxon>
    </lineage>
</organism>
<dbReference type="AlphaFoldDB" id="A0A1G2CR83"/>
<evidence type="ECO:0000313" key="2">
    <source>
        <dbReference type="EMBL" id="OGZ03161.1"/>
    </source>
</evidence>
<gene>
    <name evidence="2" type="ORF">A2390_01365</name>
</gene>
<keyword evidence="1" id="KW-0812">Transmembrane</keyword>
<dbReference type="Proteomes" id="UP000178599">
    <property type="component" value="Unassembled WGS sequence"/>
</dbReference>
<comment type="caution">
    <text evidence="2">The sequence shown here is derived from an EMBL/GenBank/DDBJ whole genome shotgun (WGS) entry which is preliminary data.</text>
</comment>
<evidence type="ECO:0000313" key="3">
    <source>
        <dbReference type="Proteomes" id="UP000178599"/>
    </source>
</evidence>
<feature type="transmembrane region" description="Helical" evidence="1">
    <location>
        <begin position="28"/>
        <end position="45"/>
    </location>
</feature>
<feature type="transmembrane region" description="Helical" evidence="1">
    <location>
        <begin position="65"/>
        <end position="83"/>
    </location>
</feature>